<reference evidence="9 10" key="1">
    <citation type="submission" date="2020-08" db="EMBL/GenBank/DDBJ databases">
        <title>Genomic Encyclopedia of Type Strains, Phase IV (KMG-V): Genome sequencing to study the core and pangenomes of soil and plant-associated prokaryotes.</title>
        <authorList>
            <person name="Whitman W."/>
        </authorList>
    </citation>
    <scope>NUCLEOTIDE SEQUENCE [LARGE SCALE GENOMIC DNA]</scope>
    <source>
        <strain evidence="7 10">SEMIA 471</strain>
        <strain evidence="8 9">SEMIA 489</strain>
    </source>
</reference>
<dbReference type="EMBL" id="JACIID010000017">
    <property type="protein sequence ID" value="MBB4539001.1"/>
    <property type="molecule type" value="Genomic_DNA"/>
</dbReference>
<keyword evidence="5" id="KW-0472">Membrane</keyword>
<proteinExistence type="inferred from homology"/>
<keyword evidence="5" id="KW-0812">Transmembrane</keyword>
<dbReference type="Pfam" id="PF01343">
    <property type="entry name" value="Peptidase_S49"/>
    <property type="match status" value="1"/>
</dbReference>
<dbReference type="EMBL" id="JACIHU010000017">
    <property type="protein sequence ID" value="MBB4483173.1"/>
    <property type="molecule type" value="Genomic_DNA"/>
</dbReference>
<dbReference type="NCBIfam" id="TIGR00706">
    <property type="entry name" value="SppA_dom"/>
    <property type="match status" value="1"/>
</dbReference>
<keyword evidence="4" id="KW-0720">Serine protease</keyword>
<dbReference type="PANTHER" id="PTHR42987:SF6">
    <property type="entry name" value="PROTEINASE IV"/>
    <property type="match status" value="1"/>
</dbReference>
<dbReference type="CDD" id="cd07023">
    <property type="entry name" value="S49_Sppa_N_C"/>
    <property type="match status" value="1"/>
</dbReference>
<dbReference type="SUPFAM" id="SSF52096">
    <property type="entry name" value="ClpP/crotonase"/>
    <property type="match status" value="1"/>
</dbReference>
<keyword evidence="2 7" id="KW-0645">Protease</keyword>
<comment type="caution">
    <text evidence="7">The sequence shown here is derived from an EMBL/GenBank/DDBJ whole genome shotgun (WGS) entry which is preliminary data.</text>
</comment>
<keyword evidence="5" id="KW-1133">Transmembrane helix</keyword>
<organism evidence="7 10">
    <name type="scientific">Rhizobium etli</name>
    <dbReference type="NCBI Taxonomy" id="29449"/>
    <lineage>
        <taxon>Bacteria</taxon>
        <taxon>Pseudomonadati</taxon>
        <taxon>Pseudomonadota</taxon>
        <taxon>Alphaproteobacteria</taxon>
        <taxon>Hyphomicrobiales</taxon>
        <taxon>Rhizobiaceae</taxon>
        <taxon>Rhizobium/Agrobacterium group</taxon>
        <taxon>Rhizobium</taxon>
    </lineage>
</organism>
<evidence type="ECO:0000313" key="10">
    <source>
        <dbReference type="Proteomes" id="UP000557344"/>
    </source>
</evidence>
<feature type="domain" description="Peptidase S49" evidence="6">
    <location>
        <begin position="133"/>
        <end position="276"/>
    </location>
</feature>
<protein>
    <submittedName>
        <fullName evidence="7">Protease-4</fullName>
        <ecNumber evidence="7">3.4.21.-</ecNumber>
    </submittedName>
</protein>
<dbReference type="PANTHER" id="PTHR42987">
    <property type="entry name" value="PEPTIDASE S49"/>
    <property type="match status" value="1"/>
</dbReference>
<gene>
    <name evidence="7" type="ORF">GGE46_005792</name>
    <name evidence="8" type="ORF">GGE57_005788</name>
</gene>
<evidence type="ECO:0000256" key="5">
    <source>
        <dbReference type="SAM" id="Phobius"/>
    </source>
</evidence>
<evidence type="ECO:0000256" key="4">
    <source>
        <dbReference type="ARBA" id="ARBA00022825"/>
    </source>
</evidence>
<dbReference type="EC" id="3.4.21.-" evidence="7"/>
<evidence type="ECO:0000256" key="1">
    <source>
        <dbReference type="ARBA" id="ARBA00008683"/>
    </source>
</evidence>
<name>A0A7W6YCE3_RHIET</name>
<dbReference type="AlphaFoldDB" id="A0A7W6YCE3"/>
<dbReference type="InterPro" id="IPR029045">
    <property type="entry name" value="ClpP/crotonase-like_dom_sf"/>
</dbReference>
<dbReference type="InterPro" id="IPR004635">
    <property type="entry name" value="Pept_S49_SppA"/>
</dbReference>
<dbReference type="Proteomes" id="UP000523431">
    <property type="component" value="Unassembled WGS sequence"/>
</dbReference>
<dbReference type="InterPro" id="IPR047272">
    <property type="entry name" value="S49_SppA_C"/>
</dbReference>
<evidence type="ECO:0000256" key="2">
    <source>
        <dbReference type="ARBA" id="ARBA00022670"/>
    </source>
</evidence>
<dbReference type="Proteomes" id="UP000557344">
    <property type="component" value="Unassembled WGS sequence"/>
</dbReference>
<dbReference type="InterPro" id="IPR002142">
    <property type="entry name" value="Peptidase_S49"/>
</dbReference>
<feature type="transmembrane region" description="Helical" evidence="5">
    <location>
        <begin position="46"/>
        <end position="66"/>
    </location>
</feature>
<keyword evidence="3 7" id="KW-0378">Hydrolase</keyword>
<evidence type="ECO:0000313" key="8">
    <source>
        <dbReference type="EMBL" id="MBB4539001.1"/>
    </source>
</evidence>
<comment type="similarity">
    <text evidence="1">Belongs to the peptidase S49 family.</text>
</comment>
<dbReference type="GO" id="GO:0008236">
    <property type="term" value="F:serine-type peptidase activity"/>
    <property type="evidence" value="ECO:0007669"/>
    <property type="project" value="UniProtKB-KW"/>
</dbReference>
<sequence length="344" mass="37282">MAFVRAAATYFTGSIGAVPTPGQRWRYLMDSSIIADRRRLRRKLGFWRIVAVALVVALGLAFYGFAFGGAGTERPHIAHVTISGLIVDDDELLERLKKVETSDQVKAAVISISSPGGTTYGGEKIFKAIRAISAKKPVVSDVRTLAASAGYMVATAGDTIIAGDSSITGSIGVIFQYPQIQPLLDKIGVSLQEIKSSPLKAEPSPFHEASEEAKAMIRNMVLDSYNWFVDLVADRRKLPREEVLKLADGTIYTGRQALQAKLVDTIGGEPEIRAYLKSRGVDADLPLVDWDKKSNTPFLLAGAVSRLITILGYDDLVKGQDINGILPPKLLLDGLLSVWQVGRD</sequence>
<dbReference type="GO" id="GO:0006508">
    <property type="term" value="P:proteolysis"/>
    <property type="evidence" value="ECO:0007669"/>
    <property type="project" value="UniProtKB-KW"/>
</dbReference>
<evidence type="ECO:0000256" key="3">
    <source>
        <dbReference type="ARBA" id="ARBA00022801"/>
    </source>
</evidence>
<dbReference type="Gene3D" id="3.90.226.10">
    <property type="entry name" value="2-enoyl-CoA Hydratase, Chain A, domain 1"/>
    <property type="match status" value="1"/>
</dbReference>
<evidence type="ECO:0000313" key="7">
    <source>
        <dbReference type="EMBL" id="MBB4483173.1"/>
    </source>
</evidence>
<accession>A0A7W6YCE3</accession>
<evidence type="ECO:0000313" key="9">
    <source>
        <dbReference type="Proteomes" id="UP000523431"/>
    </source>
</evidence>
<evidence type="ECO:0000259" key="6">
    <source>
        <dbReference type="Pfam" id="PF01343"/>
    </source>
</evidence>